<dbReference type="PANTHER" id="PTHR35526">
    <property type="entry name" value="ANTI-SIGMA-F FACTOR RSBW-RELATED"/>
    <property type="match status" value="1"/>
</dbReference>
<accession>A0A089YZG5</accession>
<proteinExistence type="predicted"/>
<dbReference type="InterPro" id="IPR050267">
    <property type="entry name" value="Anti-sigma-factor_SerPK"/>
</dbReference>
<evidence type="ECO:0000256" key="1">
    <source>
        <dbReference type="ARBA" id="ARBA00022527"/>
    </source>
</evidence>
<dbReference type="OrthoDB" id="3473697at2"/>
<gene>
    <name evidence="3" type="ORF">SGLAU_15260</name>
</gene>
<dbReference type="Proteomes" id="UP000029482">
    <property type="component" value="Chromosome"/>
</dbReference>
<dbReference type="PANTHER" id="PTHR35526:SF3">
    <property type="entry name" value="ANTI-SIGMA-F FACTOR RSBW"/>
    <property type="match status" value="1"/>
</dbReference>
<dbReference type="InterPro" id="IPR036890">
    <property type="entry name" value="HATPase_C_sf"/>
</dbReference>
<keyword evidence="1" id="KW-0723">Serine/threonine-protein kinase</keyword>
<sequence>MTGQASDSNRTYPLSDFSRYARTATLSDVNQETVTPVRNYSVQLSSTRRGARLARLLAAERLRSWGLPLDPAELIVAELAANAVTHGRVPGRDFRLLLYVVGDTLRIEVTDTCGTRLPRVRQADPDADSGRGLLLVDALAARWGVTEGPAPRKTVWAEVTR</sequence>
<dbReference type="KEGG" id="sgu:SGLAU_15260"/>
<dbReference type="AlphaFoldDB" id="A0A089YZG5"/>
<evidence type="ECO:0000313" key="3">
    <source>
        <dbReference type="EMBL" id="AIR99035.1"/>
    </source>
</evidence>
<dbReference type="HOGENOM" id="CLU_090336_14_0_11"/>
<dbReference type="GO" id="GO:0004674">
    <property type="term" value="F:protein serine/threonine kinase activity"/>
    <property type="evidence" value="ECO:0007669"/>
    <property type="project" value="UniProtKB-KW"/>
</dbReference>
<organism evidence="3 4">
    <name type="scientific">Streptomyces glaucescens</name>
    <dbReference type="NCBI Taxonomy" id="1907"/>
    <lineage>
        <taxon>Bacteria</taxon>
        <taxon>Bacillati</taxon>
        <taxon>Actinomycetota</taxon>
        <taxon>Actinomycetes</taxon>
        <taxon>Kitasatosporales</taxon>
        <taxon>Streptomycetaceae</taxon>
        <taxon>Streptomyces</taxon>
    </lineage>
</organism>
<feature type="domain" description="Histidine kinase/HSP90-like ATPase" evidence="2">
    <location>
        <begin position="49"/>
        <end position="148"/>
    </location>
</feature>
<dbReference type="Gene3D" id="3.30.565.10">
    <property type="entry name" value="Histidine kinase-like ATPase, C-terminal domain"/>
    <property type="match status" value="1"/>
</dbReference>
<name>A0A089YZG5_STRGA</name>
<keyword evidence="4" id="KW-1185">Reference proteome</keyword>
<keyword evidence="1" id="KW-0808">Transferase</keyword>
<dbReference type="Pfam" id="PF13581">
    <property type="entry name" value="HATPase_c_2"/>
    <property type="match status" value="1"/>
</dbReference>
<evidence type="ECO:0000313" key="4">
    <source>
        <dbReference type="Proteomes" id="UP000029482"/>
    </source>
</evidence>
<dbReference type="CDD" id="cd16936">
    <property type="entry name" value="HATPase_RsbW-like"/>
    <property type="match status" value="1"/>
</dbReference>
<dbReference type="EMBL" id="CP009438">
    <property type="protein sequence ID" value="AIR99035.1"/>
    <property type="molecule type" value="Genomic_DNA"/>
</dbReference>
<dbReference type="SUPFAM" id="SSF55874">
    <property type="entry name" value="ATPase domain of HSP90 chaperone/DNA topoisomerase II/histidine kinase"/>
    <property type="match status" value="1"/>
</dbReference>
<dbReference type="STRING" id="1907.SGLAU_15260"/>
<dbReference type="eggNOG" id="COG3920">
    <property type="taxonomic scope" value="Bacteria"/>
</dbReference>
<protein>
    <submittedName>
        <fullName evidence="3">Regulatory protein</fullName>
    </submittedName>
</protein>
<dbReference type="InterPro" id="IPR003594">
    <property type="entry name" value="HATPase_dom"/>
</dbReference>
<keyword evidence="1" id="KW-0418">Kinase</keyword>
<evidence type="ECO:0000259" key="2">
    <source>
        <dbReference type="Pfam" id="PF13581"/>
    </source>
</evidence>
<reference evidence="4" key="1">
    <citation type="journal article" date="2015" name="J. Biotechnol.">
        <title>Complete genome sequence of the actinobacterium Streptomyces glaucescens GLA.O (DSM 40922) consisting of a linear chromosome and one linear plasmid.</title>
        <authorList>
            <person name="Ortseifen V."/>
            <person name="Winkler A."/>
            <person name="Albersmeier A."/>
            <person name="Wendler S."/>
            <person name="Puhler A."/>
            <person name="Kalinowski J."/>
            <person name="Ruckert C."/>
        </authorList>
    </citation>
    <scope>NUCLEOTIDE SEQUENCE [LARGE SCALE GENOMIC DNA]</scope>
    <source>
        <strain evidence="4">DSM 40922 / GLA O</strain>
    </source>
</reference>